<name>A0A7J7UPD4_MYOMY</name>
<reference evidence="3 4" key="1">
    <citation type="journal article" date="2020" name="Nature">
        <title>Six reference-quality genomes reveal evolution of bat adaptations.</title>
        <authorList>
            <person name="Jebb D."/>
            <person name="Huang Z."/>
            <person name="Pippel M."/>
            <person name="Hughes G.M."/>
            <person name="Lavrichenko K."/>
            <person name="Devanna P."/>
            <person name="Winkler S."/>
            <person name="Jermiin L.S."/>
            <person name="Skirmuntt E.C."/>
            <person name="Katzourakis A."/>
            <person name="Burkitt-Gray L."/>
            <person name="Ray D.A."/>
            <person name="Sullivan K.A.M."/>
            <person name="Roscito J.G."/>
            <person name="Kirilenko B.M."/>
            <person name="Davalos L.M."/>
            <person name="Corthals A.P."/>
            <person name="Power M.L."/>
            <person name="Jones G."/>
            <person name="Ransome R.D."/>
            <person name="Dechmann D.K.N."/>
            <person name="Locatelli A.G."/>
            <person name="Puechmaille S.J."/>
            <person name="Fedrigo O."/>
            <person name="Jarvis E.D."/>
            <person name="Hiller M."/>
            <person name="Vernes S.C."/>
            <person name="Myers E.W."/>
            <person name="Teeling E.C."/>
        </authorList>
    </citation>
    <scope>NUCLEOTIDE SEQUENCE [LARGE SCALE GENOMIC DNA]</scope>
    <source>
        <strain evidence="3">MMyoMyo1</strain>
        <tissue evidence="3">Flight muscle</tissue>
    </source>
</reference>
<organism evidence="3 4">
    <name type="scientific">Myotis myotis</name>
    <name type="common">Greater mouse-eared bat</name>
    <name type="synonym">Vespertilio myotis</name>
    <dbReference type="NCBI Taxonomy" id="51298"/>
    <lineage>
        <taxon>Eukaryota</taxon>
        <taxon>Metazoa</taxon>
        <taxon>Chordata</taxon>
        <taxon>Craniata</taxon>
        <taxon>Vertebrata</taxon>
        <taxon>Euteleostomi</taxon>
        <taxon>Mammalia</taxon>
        <taxon>Eutheria</taxon>
        <taxon>Laurasiatheria</taxon>
        <taxon>Chiroptera</taxon>
        <taxon>Yangochiroptera</taxon>
        <taxon>Vespertilionidae</taxon>
        <taxon>Myotis</taxon>
    </lineage>
</organism>
<feature type="region of interest" description="Disordered" evidence="1">
    <location>
        <begin position="187"/>
        <end position="219"/>
    </location>
</feature>
<proteinExistence type="predicted"/>
<evidence type="ECO:0000256" key="1">
    <source>
        <dbReference type="SAM" id="MobiDB-lite"/>
    </source>
</evidence>
<comment type="caution">
    <text evidence="3">The sequence shown here is derived from an EMBL/GenBank/DDBJ whole genome shotgun (WGS) entry which is preliminary data.</text>
</comment>
<evidence type="ECO:0000313" key="4">
    <source>
        <dbReference type="Proteomes" id="UP000527355"/>
    </source>
</evidence>
<evidence type="ECO:0000313" key="3">
    <source>
        <dbReference type="EMBL" id="KAF6314787.1"/>
    </source>
</evidence>
<keyword evidence="2" id="KW-0812">Transmembrane</keyword>
<sequence>MRQALRGPHAVHLFLTIIGCTILISTLHVRRPAAAHKWQHLNLNLSTLTQGIAFLKIFLIVESSTDISPSSLPPPSSLWYCFFFTLLQMSTPPYLQLAPATPPPAFTTLLPVSMGYINDSSHRNTGNCTCTVSRSDKVCKVLVTLQHLTVLCRKRALVGQGQGCDEVQRRGVGGRVGCLHQNEFPLGSSQGSALPGDGRSWPRHPSCQRGTRRGHKRGDDNVLKSSCGDDLTTLLEIIGLYT</sequence>
<dbReference type="PROSITE" id="PS51257">
    <property type="entry name" value="PROKAR_LIPOPROTEIN"/>
    <property type="match status" value="1"/>
</dbReference>
<feature type="transmembrane region" description="Helical" evidence="2">
    <location>
        <begin position="12"/>
        <end position="29"/>
    </location>
</feature>
<accession>A0A7J7UPD4</accession>
<keyword evidence="4" id="KW-1185">Reference proteome</keyword>
<dbReference type="EMBL" id="JABWUV010000012">
    <property type="protein sequence ID" value="KAF6314787.1"/>
    <property type="molecule type" value="Genomic_DNA"/>
</dbReference>
<protein>
    <submittedName>
        <fullName evidence="3">Uncharacterized protein</fullName>
    </submittedName>
</protein>
<keyword evidence="2" id="KW-1133">Transmembrane helix</keyword>
<gene>
    <name evidence="3" type="ORF">mMyoMyo1_008581</name>
</gene>
<evidence type="ECO:0000256" key="2">
    <source>
        <dbReference type="SAM" id="Phobius"/>
    </source>
</evidence>
<dbReference type="Proteomes" id="UP000527355">
    <property type="component" value="Unassembled WGS sequence"/>
</dbReference>
<dbReference type="AlphaFoldDB" id="A0A7J7UPD4"/>
<keyword evidence="2" id="KW-0472">Membrane</keyword>